<gene>
    <name evidence="1" type="ORF">V1478_009365</name>
</gene>
<comment type="caution">
    <text evidence="1">The sequence shown here is derived from an EMBL/GenBank/DDBJ whole genome shotgun (WGS) entry which is preliminary data.</text>
</comment>
<dbReference type="EMBL" id="JAUDFV010000141">
    <property type="protein sequence ID" value="KAL2722502.1"/>
    <property type="molecule type" value="Genomic_DNA"/>
</dbReference>
<organism evidence="1 2">
    <name type="scientific">Vespula squamosa</name>
    <name type="common">Southern yellow jacket</name>
    <name type="synonym">Wasp</name>
    <dbReference type="NCBI Taxonomy" id="30214"/>
    <lineage>
        <taxon>Eukaryota</taxon>
        <taxon>Metazoa</taxon>
        <taxon>Ecdysozoa</taxon>
        <taxon>Arthropoda</taxon>
        <taxon>Hexapoda</taxon>
        <taxon>Insecta</taxon>
        <taxon>Pterygota</taxon>
        <taxon>Neoptera</taxon>
        <taxon>Endopterygota</taxon>
        <taxon>Hymenoptera</taxon>
        <taxon>Apocrita</taxon>
        <taxon>Aculeata</taxon>
        <taxon>Vespoidea</taxon>
        <taxon>Vespidae</taxon>
        <taxon>Vespinae</taxon>
        <taxon>Vespula</taxon>
    </lineage>
</organism>
<dbReference type="Proteomes" id="UP001607302">
    <property type="component" value="Unassembled WGS sequence"/>
</dbReference>
<dbReference type="AlphaFoldDB" id="A0ABD2APF9"/>
<keyword evidence="2" id="KW-1185">Reference proteome</keyword>
<reference evidence="1 2" key="1">
    <citation type="journal article" date="2024" name="Ann. Entomol. Soc. Am.">
        <title>Genomic analyses of the southern and eastern yellowjacket wasps (Hymenoptera: Vespidae) reveal evolutionary signatures of social life.</title>
        <authorList>
            <person name="Catto M.A."/>
            <person name="Caine P.B."/>
            <person name="Orr S.E."/>
            <person name="Hunt B.G."/>
            <person name="Goodisman M.A.D."/>
        </authorList>
    </citation>
    <scope>NUCLEOTIDE SEQUENCE [LARGE SCALE GENOMIC DNA]</scope>
    <source>
        <strain evidence="1">233</strain>
        <tissue evidence="1">Head and thorax</tissue>
    </source>
</reference>
<protein>
    <submittedName>
        <fullName evidence="1">Uncharacterized protein</fullName>
    </submittedName>
</protein>
<proteinExistence type="predicted"/>
<evidence type="ECO:0000313" key="1">
    <source>
        <dbReference type="EMBL" id="KAL2722502.1"/>
    </source>
</evidence>
<sequence length="76" mass="8943">MITKYFDELHIINCKRDDDDEDDMKIKTFTTLVLVHQQRRNKSNSCKNQSNLMVTSLSRVGLRPEGLRDCIKKQET</sequence>
<accession>A0ABD2APF9</accession>
<name>A0ABD2APF9_VESSQ</name>
<evidence type="ECO:0000313" key="2">
    <source>
        <dbReference type="Proteomes" id="UP001607302"/>
    </source>
</evidence>